<dbReference type="GO" id="GO:0050577">
    <property type="term" value="F:GDP-L-fucose synthase activity"/>
    <property type="evidence" value="ECO:0007669"/>
    <property type="project" value="TreeGrafter"/>
</dbReference>
<keyword evidence="2" id="KW-1185">Reference proteome</keyword>
<comment type="caution">
    <text evidence="1">The sequence shown here is derived from an EMBL/GenBank/DDBJ whole genome shotgun (WGS) entry which is preliminary data.</text>
</comment>
<dbReference type="Gene3D" id="3.40.50.720">
    <property type="entry name" value="NAD(P)-binding Rossmann-like Domain"/>
    <property type="match status" value="1"/>
</dbReference>
<dbReference type="PANTHER" id="PTHR43238:SF1">
    <property type="entry name" value="GDP-L-FUCOSE SYNTHASE"/>
    <property type="match status" value="1"/>
</dbReference>
<evidence type="ECO:0000313" key="2">
    <source>
        <dbReference type="Proteomes" id="UP000268033"/>
    </source>
</evidence>
<sequence length="114" mass="12742">MREFLHVNDMAAASIFVMELDALHYQENISPMLSHINVGTGVDCTIRELAETMAQVVGFKGDIVFDASKPDGTPRKLMDVSRLSSMGWRYSIELEQGLADTYQWFLANTAGIRV</sequence>
<dbReference type="PANTHER" id="PTHR43238">
    <property type="entry name" value="GDP-L-FUCOSE SYNTHASE"/>
    <property type="match status" value="1"/>
</dbReference>
<reference evidence="1 2" key="1">
    <citation type="submission" date="2018-11" db="EMBL/GenBank/DDBJ databases">
        <title>Genomic Encyclopedia of Type Strains, Phase IV (KMG-IV): sequencing the most valuable type-strain genomes for metagenomic binning, comparative biology and taxonomic classification.</title>
        <authorList>
            <person name="Goeker M."/>
        </authorList>
    </citation>
    <scope>NUCLEOTIDE SEQUENCE [LARGE SCALE GENOMIC DNA]</scope>
    <source>
        <strain evidence="1 2">DSM 21945</strain>
    </source>
</reference>
<dbReference type="Proteomes" id="UP000268033">
    <property type="component" value="Unassembled WGS sequence"/>
</dbReference>
<dbReference type="InterPro" id="IPR036291">
    <property type="entry name" value="NAD(P)-bd_dom_sf"/>
</dbReference>
<dbReference type="EMBL" id="RJUL01000009">
    <property type="protein sequence ID" value="ROQ22528.1"/>
    <property type="molecule type" value="Genomic_DNA"/>
</dbReference>
<name>A0A3N1P4F4_9GAMM</name>
<gene>
    <name evidence="1" type="ORF">EDC28_10913</name>
</gene>
<protein>
    <recommendedName>
        <fullName evidence="3">GDP-L-fucose synthase</fullName>
    </recommendedName>
</protein>
<dbReference type="SUPFAM" id="SSF51735">
    <property type="entry name" value="NAD(P)-binding Rossmann-fold domains"/>
    <property type="match status" value="1"/>
</dbReference>
<evidence type="ECO:0000313" key="1">
    <source>
        <dbReference type="EMBL" id="ROQ22528.1"/>
    </source>
</evidence>
<dbReference type="Gene3D" id="3.90.25.10">
    <property type="entry name" value="UDP-galactose 4-epimerase, domain 1"/>
    <property type="match status" value="1"/>
</dbReference>
<accession>A0A3N1P4F4</accession>
<dbReference type="AlphaFoldDB" id="A0A3N1P4F4"/>
<evidence type="ECO:0008006" key="3">
    <source>
        <dbReference type="Google" id="ProtNLM"/>
    </source>
</evidence>
<organism evidence="1 2">
    <name type="scientific">Gallaecimonas pentaromativorans</name>
    <dbReference type="NCBI Taxonomy" id="584787"/>
    <lineage>
        <taxon>Bacteria</taxon>
        <taxon>Pseudomonadati</taxon>
        <taxon>Pseudomonadota</taxon>
        <taxon>Gammaproteobacteria</taxon>
        <taxon>Enterobacterales</taxon>
        <taxon>Gallaecimonadaceae</taxon>
        <taxon>Gallaecimonas</taxon>
    </lineage>
</organism>
<proteinExistence type="predicted"/>